<keyword evidence="2" id="KW-1133">Transmembrane helix</keyword>
<name>A0A0B4DW74_PSEPS</name>
<sequence length="427" mass="44923">MSQNETLHTAPGTPRPESKKNKTRTRVIAGVAGTVVAAAAVTMAVDPASTLSAWDSKQQGPQGAIVAGDMSIDVGVDHGWYDASGIASNQPAMPINPASYALTPGDRLEKAQEITIKLTGDNISAQLLANIKHLDGDLASQGLSGTIRLVKGSYSPDSGVQPGADVITTTPIIDNPAAPQFTFTNAVTPADGKYTVLTDLVFDQASVLGQSAQGILNDTDFVLHQVRKEAPKPWVIPDPYLGYAISQQLGIPQEKLTTADALQLTSLDLGPNGGFFPNLASLEGLQYATNLTKLDISWTKVDSVAPLAGATKLTDFTANHASNLTSIDPLAGLKLVNFNTEWTQIDSVAALAAMDTLQRVDMFGDLALTDISALAGKPNLAYVSVGYAHSLNSIEALRFDNALTYVNAQQTGVTDWSPVNNVATVIQ</sequence>
<dbReference type="RefSeq" id="WP_043450394.1">
    <property type="nucleotide sequence ID" value="NZ_JWTB01000008.1"/>
</dbReference>
<dbReference type="SUPFAM" id="SSF52058">
    <property type="entry name" value="L domain-like"/>
    <property type="match status" value="1"/>
</dbReference>
<dbReference type="InterPro" id="IPR032675">
    <property type="entry name" value="LRR_dom_sf"/>
</dbReference>
<dbReference type="Proteomes" id="UP000031196">
    <property type="component" value="Unassembled WGS sequence"/>
</dbReference>
<evidence type="ECO:0008006" key="5">
    <source>
        <dbReference type="Google" id="ProtNLM"/>
    </source>
</evidence>
<evidence type="ECO:0000313" key="4">
    <source>
        <dbReference type="Proteomes" id="UP000031196"/>
    </source>
</evidence>
<dbReference type="EMBL" id="JWTB01000008">
    <property type="protein sequence ID" value="KIC68700.1"/>
    <property type="molecule type" value="Genomic_DNA"/>
</dbReference>
<organism evidence="3 4">
    <name type="scientific">Pseudarthrobacter phenanthrenivorans</name>
    <name type="common">Arthrobacter phenanthrenivorans</name>
    <dbReference type="NCBI Taxonomy" id="361575"/>
    <lineage>
        <taxon>Bacteria</taxon>
        <taxon>Bacillati</taxon>
        <taxon>Actinomycetota</taxon>
        <taxon>Actinomycetes</taxon>
        <taxon>Micrococcales</taxon>
        <taxon>Micrococcaceae</taxon>
        <taxon>Pseudarthrobacter</taxon>
    </lineage>
</organism>
<feature type="transmembrane region" description="Helical" evidence="2">
    <location>
        <begin position="27"/>
        <end position="45"/>
    </location>
</feature>
<keyword evidence="2" id="KW-0812">Transmembrane</keyword>
<evidence type="ECO:0000256" key="1">
    <source>
        <dbReference type="SAM" id="MobiDB-lite"/>
    </source>
</evidence>
<evidence type="ECO:0000313" key="3">
    <source>
        <dbReference type="EMBL" id="KIC68700.1"/>
    </source>
</evidence>
<reference evidence="3 4" key="1">
    <citation type="submission" date="2014-12" db="EMBL/GenBank/DDBJ databases">
        <title>Genome sequencing of Arthrobacter phenanthrenivorans SWC37.</title>
        <authorList>
            <person name="Tan P.W."/>
            <person name="Chan K.-G."/>
        </authorList>
    </citation>
    <scope>NUCLEOTIDE SEQUENCE [LARGE SCALE GENOMIC DNA]</scope>
    <source>
        <strain evidence="3 4">SWC37</strain>
    </source>
</reference>
<gene>
    <name evidence="3" type="ORF">RM50_04365</name>
</gene>
<comment type="caution">
    <text evidence="3">The sequence shown here is derived from an EMBL/GenBank/DDBJ whole genome shotgun (WGS) entry which is preliminary data.</text>
</comment>
<evidence type="ECO:0000256" key="2">
    <source>
        <dbReference type="SAM" id="Phobius"/>
    </source>
</evidence>
<dbReference type="AlphaFoldDB" id="A0A0B4DW74"/>
<dbReference type="OrthoDB" id="4829932at2"/>
<protein>
    <recommendedName>
        <fullName evidence="5">Alternate-type signal peptide domain-containing protein</fullName>
    </recommendedName>
</protein>
<feature type="region of interest" description="Disordered" evidence="1">
    <location>
        <begin position="1"/>
        <end position="23"/>
    </location>
</feature>
<proteinExistence type="predicted"/>
<accession>A0A0B4DW74</accession>
<dbReference type="Gene3D" id="3.80.10.10">
    <property type="entry name" value="Ribonuclease Inhibitor"/>
    <property type="match status" value="1"/>
</dbReference>
<keyword evidence="2" id="KW-0472">Membrane</keyword>